<dbReference type="Proteomes" id="UP000177273">
    <property type="component" value="Unassembled WGS sequence"/>
</dbReference>
<evidence type="ECO:0000259" key="8">
    <source>
        <dbReference type="Pfam" id="PF00266"/>
    </source>
</evidence>
<dbReference type="Pfam" id="PF00266">
    <property type="entry name" value="Aminotran_5"/>
    <property type="match status" value="1"/>
</dbReference>
<dbReference type="Gene3D" id="3.40.640.10">
    <property type="entry name" value="Type I PLP-dependent aspartate aminotransferase-like (Major domain)"/>
    <property type="match status" value="1"/>
</dbReference>
<accession>A0A9Q5P183</accession>
<keyword evidence="10" id="KW-1185">Reference proteome</keyword>
<dbReference type="FunFam" id="3.40.640.10:FF:000084">
    <property type="entry name" value="IscS-like cysteine desulfurase"/>
    <property type="match status" value="1"/>
</dbReference>
<dbReference type="Gene3D" id="1.10.260.50">
    <property type="match status" value="1"/>
</dbReference>
<evidence type="ECO:0000256" key="7">
    <source>
        <dbReference type="RuleBase" id="RU004504"/>
    </source>
</evidence>
<dbReference type="PANTHER" id="PTHR11601">
    <property type="entry name" value="CYSTEINE DESULFURYLASE FAMILY MEMBER"/>
    <property type="match status" value="1"/>
</dbReference>
<keyword evidence="9" id="KW-0032">Aminotransferase</keyword>
<proteinExistence type="inferred from homology"/>
<dbReference type="GO" id="GO:0046872">
    <property type="term" value="F:metal ion binding"/>
    <property type="evidence" value="ECO:0007669"/>
    <property type="project" value="UniProtKB-KW"/>
</dbReference>
<evidence type="ECO:0000313" key="9">
    <source>
        <dbReference type="EMBL" id="OFI47089.1"/>
    </source>
</evidence>
<organism evidence="9 10">
    <name type="scientific">Floricoccus penangensis</name>
    <dbReference type="NCBI Taxonomy" id="1859475"/>
    <lineage>
        <taxon>Bacteria</taxon>
        <taxon>Bacillati</taxon>
        <taxon>Bacillota</taxon>
        <taxon>Bacilli</taxon>
        <taxon>Lactobacillales</taxon>
        <taxon>Streptococcaceae</taxon>
        <taxon>Floricoccus</taxon>
    </lineage>
</organism>
<dbReference type="InterPro" id="IPR020578">
    <property type="entry name" value="Aminotrans_V_PyrdxlP_BS"/>
</dbReference>
<dbReference type="InterPro" id="IPR015421">
    <property type="entry name" value="PyrdxlP-dep_Trfase_major"/>
</dbReference>
<dbReference type="InterPro" id="IPR016454">
    <property type="entry name" value="Cysteine_dSase"/>
</dbReference>
<dbReference type="Gene3D" id="3.90.1150.10">
    <property type="entry name" value="Aspartate Aminotransferase, domain 1"/>
    <property type="match status" value="1"/>
</dbReference>
<evidence type="ECO:0000256" key="1">
    <source>
        <dbReference type="ARBA" id="ARBA00001933"/>
    </source>
</evidence>
<dbReference type="AlphaFoldDB" id="A0A9Q5P183"/>
<sequence>MIYFDNAATTKPYPQVLKTYTDVATRIWGNPSSLHSLGNTADKLLELSRKQIAELLNVNTNEIYFTSGGTESDNWLLKGTALEKEKFGKHIIVSAIEHPAIKESAHWLEKRGFNVDYAPVDKKGFINVDKLADLIDDDTTVVSIMAVNNEVGSIQPLKEIAELLSDKPNITFHVDAVQATGKIPVENYLFDRVDMASFSSHKFHGVRGVGLAYIKEGKKIEPLLSGGGQENNLRSTTENIAGIAATARALRLTLEDMSAKNQHLARMKEVIVNQLRTYDGIEIFSGTENFVPNIITFGIKGVRGEVLVHAFEEREIFISTTSACSSKAGSAASTLISMNVRPEIATSAVRISLDEENSMAEVEQFLTVLNHLYDKFQKIR</sequence>
<keyword evidence="5" id="KW-0408">Iron</keyword>
<dbReference type="InterPro" id="IPR000192">
    <property type="entry name" value="Aminotrans_V_dom"/>
</dbReference>
<dbReference type="GO" id="GO:0008483">
    <property type="term" value="F:transaminase activity"/>
    <property type="evidence" value="ECO:0007669"/>
    <property type="project" value="UniProtKB-KW"/>
</dbReference>
<evidence type="ECO:0000256" key="2">
    <source>
        <dbReference type="ARBA" id="ARBA00006490"/>
    </source>
</evidence>
<keyword evidence="6" id="KW-0411">Iron-sulfur</keyword>
<gene>
    <name evidence="9" type="ORF">BG262_01815</name>
</gene>
<dbReference type="PANTHER" id="PTHR11601:SF50">
    <property type="entry name" value="CYSTEINE DESULFURASE ISCS 2-RELATED"/>
    <property type="match status" value="1"/>
</dbReference>
<feature type="domain" description="Aminotransferase class V" evidence="8">
    <location>
        <begin position="2"/>
        <end position="365"/>
    </location>
</feature>
<dbReference type="PROSITE" id="PS00595">
    <property type="entry name" value="AA_TRANSFER_CLASS_5"/>
    <property type="match status" value="1"/>
</dbReference>
<comment type="caution">
    <text evidence="9">The sequence shown here is derived from an EMBL/GenBank/DDBJ whole genome shotgun (WGS) entry which is preliminary data.</text>
</comment>
<evidence type="ECO:0000256" key="3">
    <source>
        <dbReference type="ARBA" id="ARBA00022723"/>
    </source>
</evidence>
<dbReference type="SUPFAM" id="SSF53383">
    <property type="entry name" value="PLP-dependent transferases"/>
    <property type="match status" value="1"/>
</dbReference>
<evidence type="ECO:0000256" key="6">
    <source>
        <dbReference type="ARBA" id="ARBA00023014"/>
    </source>
</evidence>
<keyword evidence="9" id="KW-0808">Transferase</keyword>
<dbReference type="PIRSF" id="PIRSF005572">
    <property type="entry name" value="NifS"/>
    <property type="match status" value="1"/>
</dbReference>
<evidence type="ECO:0000313" key="10">
    <source>
        <dbReference type="Proteomes" id="UP000177273"/>
    </source>
</evidence>
<name>A0A9Q5P183_9LACT</name>
<keyword evidence="4" id="KW-0663">Pyridoxal phosphate</keyword>
<dbReference type="InterPro" id="IPR015422">
    <property type="entry name" value="PyrdxlP-dep_Trfase_small"/>
</dbReference>
<evidence type="ECO:0000256" key="5">
    <source>
        <dbReference type="ARBA" id="ARBA00023004"/>
    </source>
</evidence>
<dbReference type="GO" id="GO:0031071">
    <property type="term" value="F:cysteine desulfurase activity"/>
    <property type="evidence" value="ECO:0007669"/>
    <property type="project" value="UniProtKB-ARBA"/>
</dbReference>
<dbReference type="InterPro" id="IPR015424">
    <property type="entry name" value="PyrdxlP-dep_Trfase"/>
</dbReference>
<comment type="similarity">
    <text evidence="2">Belongs to the class-V pyridoxal-phosphate-dependent aminotransferase family. NifS/IscS subfamily.</text>
</comment>
<dbReference type="OrthoDB" id="9808002at2"/>
<dbReference type="RefSeq" id="WP_070787687.1">
    <property type="nucleotide sequence ID" value="NZ_MKIQ01000026.1"/>
</dbReference>
<dbReference type="EMBL" id="MKIQ01000026">
    <property type="protein sequence ID" value="OFI47089.1"/>
    <property type="molecule type" value="Genomic_DNA"/>
</dbReference>
<protein>
    <submittedName>
        <fullName evidence="9">Aminotransferase V</fullName>
    </submittedName>
</protein>
<keyword evidence="3" id="KW-0479">Metal-binding</keyword>
<dbReference type="GO" id="GO:0051536">
    <property type="term" value="F:iron-sulfur cluster binding"/>
    <property type="evidence" value="ECO:0007669"/>
    <property type="project" value="UniProtKB-KW"/>
</dbReference>
<comment type="cofactor">
    <cofactor evidence="1 7">
        <name>pyridoxal 5'-phosphate</name>
        <dbReference type="ChEBI" id="CHEBI:597326"/>
    </cofactor>
</comment>
<reference evidence="10" key="1">
    <citation type="submission" date="2016-09" db="EMBL/GenBank/DDBJ databases">
        <title>Draft genome sequence of a novel species of the family Streptococcaceae isolated from flowers.</title>
        <authorList>
            <person name="Chuah L.-O."/>
            <person name="Yap K.-P."/>
            <person name="Thong K.L."/>
            <person name="Liong M.T."/>
            <person name="Ahmad R."/>
            <person name="Rusul G."/>
        </authorList>
    </citation>
    <scope>NUCLEOTIDE SEQUENCE [LARGE SCALE GENOMIC DNA]</scope>
    <source>
        <strain evidence="10">HibF3</strain>
    </source>
</reference>
<evidence type="ECO:0000256" key="4">
    <source>
        <dbReference type="ARBA" id="ARBA00022898"/>
    </source>
</evidence>